<sequence length="55" mass="6234">MWSTDIMSVRILTRTLSVTLPCESSWYGVTTGTLSDLKFTLISIKLYSFLLLPSF</sequence>
<reference evidence="1" key="1">
    <citation type="submission" date="2017-05" db="UniProtKB">
        <authorList>
            <consortium name="EnsemblMetazoa"/>
        </authorList>
    </citation>
    <scope>IDENTIFICATION</scope>
</reference>
<proteinExistence type="predicted"/>
<accession>A0A1X7UK47</accession>
<dbReference type="InParanoid" id="A0A1X7UK47"/>
<organism evidence="1">
    <name type="scientific">Amphimedon queenslandica</name>
    <name type="common">Sponge</name>
    <dbReference type="NCBI Taxonomy" id="400682"/>
    <lineage>
        <taxon>Eukaryota</taxon>
        <taxon>Metazoa</taxon>
        <taxon>Porifera</taxon>
        <taxon>Demospongiae</taxon>
        <taxon>Heteroscleromorpha</taxon>
        <taxon>Haplosclerida</taxon>
        <taxon>Niphatidae</taxon>
        <taxon>Amphimedon</taxon>
    </lineage>
</organism>
<name>A0A1X7UK47_AMPQE</name>
<dbReference type="AlphaFoldDB" id="A0A1X7UK47"/>
<protein>
    <submittedName>
        <fullName evidence="1">Uncharacterized protein</fullName>
    </submittedName>
</protein>
<evidence type="ECO:0000313" key="1">
    <source>
        <dbReference type="EnsemblMetazoa" id="Aqu2.1.28350_001"/>
    </source>
</evidence>
<dbReference type="EnsemblMetazoa" id="Aqu2.1.28350_001">
    <property type="protein sequence ID" value="Aqu2.1.28350_001"/>
    <property type="gene ID" value="Aqu2.1.28350"/>
</dbReference>